<dbReference type="OrthoDB" id="8778627at2"/>
<protein>
    <submittedName>
        <fullName evidence="1">Uncharacterized protein</fullName>
    </submittedName>
</protein>
<reference evidence="1 2" key="1">
    <citation type="submission" date="2019-02" db="EMBL/GenBank/DDBJ databases">
        <title>Draft Genome Sequences of Six Type Strains of the Genus Massilia.</title>
        <authorList>
            <person name="Miess H."/>
            <person name="Frediansyhah A."/>
            <person name="Gross H."/>
        </authorList>
    </citation>
    <scope>NUCLEOTIDE SEQUENCE [LARGE SCALE GENOMIC DNA]</scope>
    <source>
        <strain evidence="1 2">DSM 17473</strain>
    </source>
</reference>
<dbReference type="EMBL" id="CP035913">
    <property type="protein sequence ID" value="QBE63316.1"/>
    <property type="molecule type" value="Genomic_DNA"/>
</dbReference>
<name>A0A4P6KWK5_9BURK</name>
<dbReference type="RefSeq" id="WP_130186445.1">
    <property type="nucleotide sequence ID" value="NZ_CP035913.1"/>
</dbReference>
<dbReference type="Proteomes" id="UP000290637">
    <property type="component" value="Chromosome"/>
</dbReference>
<organism evidence="1 2">
    <name type="scientific">Pseudoduganella lutea</name>
    <dbReference type="NCBI Taxonomy" id="321985"/>
    <lineage>
        <taxon>Bacteria</taxon>
        <taxon>Pseudomonadati</taxon>
        <taxon>Pseudomonadota</taxon>
        <taxon>Betaproteobacteria</taxon>
        <taxon>Burkholderiales</taxon>
        <taxon>Oxalobacteraceae</taxon>
        <taxon>Telluria group</taxon>
        <taxon>Pseudoduganella</taxon>
    </lineage>
</organism>
<evidence type="ECO:0000313" key="2">
    <source>
        <dbReference type="Proteomes" id="UP000290637"/>
    </source>
</evidence>
<evidence type="ECO:0000313" key="1">
    <source>
        <dbReference type="EMBL" id="QBE63316.1"/>
    </source>
</evidence>
<dbReference type="AlphaFoldDB" id="A0A4P6KWK5"/>
<keyword evidence="2" id="KW-1185">Reference proteome</keyword>
<dbReference type="KEGG" id="plue:EWM63_10370"/>
<accession>A0A4P6KWK5</accession>
<gene>
    <name evidence="1" type="ORF">EWM63_10370</name>
</gene>
<proteinExistence type="predicted"/>
<sequence>MELQHQLPADIYFPEIDEATRQMIDATDAQARRAQGGKPPAPMPFNAEAIRTLPPAARAAFRYIWEREQRRYEEYVQRRRSNAVN</sequence>